<dbReference type="Proteomes" id="UP001162162">
    <property type="component" value="Unassembled WGS sequence"/>
</dbReference>
<gene>
    <name evidence="1" type="ORF">NQ318_001652</name>
</gene>
<comment type="caution">
    <text evidence="1">The sequence shown here is derived from an EMBL/GenBank/DDBJ whole genome shotgun (WGS) entry which is preliminary data.</text>
</comment>
<dbReference type="EMBL" id="JAPWTK010000262">
    <property type="protein sequence ID" value="KAJ8944232.1"/>
    <property type="molecule type" value="Genomic_DNA"/>
</dbReference>
<dbReference type="PANTHER" id="PTHR47326">
    <property type="entry name" value="TRANSPOSABLE ELEMENT TC3 TRANSPOSASE-LIKE PROTEIN"/>
    <property type="match status" value="1"/>
</dbReference>
<evidence type="ECO:0000313" key="2">
    <source>
        <dbReference type="Proteomes" id="UP001162162"/>
    </source>
</evidence>
<dbReference type="PANTHER" id="PTHR47326:SF1">
    <property type="entry name" value="HTH PSQ-TYPE DOMAIN-CONTAINING PROTEIN"/>
    <property type="match status" value="1"/>
</dbReference>
<sequence>MPTWFSNNFIRQILTDIRRPYNYTQIEGNLIIKIFRNLYNRLGETGFFRPKSNHGTPKTITVDEEVEILIHISENPGLVTRRLNSDFNSTELNQSPICRNLKKEMLHPYHYTPVQQPFELPPNLTGPRYLNFLQHNNELLENYANIYMSIFSHRWIGRGSESFWPRISSDLNPLDFSVWSNLKDLVYPENERHDPSDIPLRYSPLTIVLELQRSAATALFFISVPPQRKTATENQKGISNLAGAGKHNLVIGVWTPASRSEWKLPVNEVRVEHCERDEPATPLPHPESGASAGMAFSSFSELLFMASIDSWRDSFDVIFINPRLVTIVIKPIQIKPIHTHNINQNVLSRSIRDVESLCYLSNANTTIFEHFFYVIVVNRVSIKIRRLKLLEKIIIRQCFAGNALLPAKSWQRLRLASQPSVSQNYLQ</sequence>
<protein>
    <recommendedName>
        <fullName evidence="3">Maturase K</fullName>
    </recommendedName>
</protein>
<evidence type="ECO:0000313" key="1">
    <source>
        <dbReference type="EMBL" id="KAJ8944232.1"/>
    </source>
</evidence>
<dbReference type="AlphaFoldDB" id="A0AAV8XYV3"/>
<name>A0AAV8XYV3_9CUCU</name>
<organism evidence="1 2">
    <name type="scientific">Aromia moschata</name>
    <dbReference type="NCBI Taxonomy" id="1265417"/>
    <lineage>
        <taxon>Eukaryota</taxon>
        <taxon>Metazoa</taxon>
        <taxon>Ecdysozoa</taxon>
        <taxon>Arthropoda</taxon>
        <taxon>Hexapoda</taxon>
        <taxon>Insecta</taxon>
        <taxon>Pterygota</taxon>
        <taxon>Neoptera</taxon>
        <taxon>Endopterygota</taxon>
        <taxon>Coleoptera</taxon>
        <taxon>Polyphaga</taxon>
        <taxon>Cucujiformia</taxon>
        <taxon>Chrysomeloidea</taxon>
        <taxon>Cerambycidae</taxon>
        <taxon>Cerambycinae</taxon>
        <taxon>Callichromatini</taxon>
        <taxon>Aromia</taxon>
    </lineage>
</organism>
<reference evidence="1" key="1">
    <citation type="journal article" date="2023" name="Insect Mol. Biol.">
        <title>Genome sequencing provides insights into the evolution of gene families encoding plant cell wall-degrading enzymes in longhorned beetles.</title>
        <authorList>
            <person name="Shin N.R."/>
            <person name="Okamura Y."/>
            <person name="Kirsch R."/>
            <person name="Pauchet Y."/>
        </authorList>
    </citation>
    <scope>NUCLEOTIDE SEQUENCE</scope>
    <source>
        <strain evidence="1">AMC_N1</strain>
    </source>
</reference>
<keyword evidence="2" id="KW-1185">Reference proteome</keyword>
<accession>A0AAV8XYV3</accession>
<evidence type="ECO:0008006" key="3">
    <source>
        <dbReference type="Google" id="ProtNLM"/>
    </source>
</evidence>
<proteinExistence type="predicted"/>